<keyword evidence="3" id="KW-1185">Reference proteome</keyword>
<evidence type="ECO:0000313" key="3">
    <source>
        <dbReference type="Proteomes" id="UP000245629"/>
    </source>
</evidence>
<protein>
    <submittedName>
        <fullName evidence="2">Uncharacterized protein</fullName>
    </submittedName>
</protein>
<sequence>MYGQTLRVVSRTVRSGHPVIWLEERPGNARELPAWMCDAASCLGMDALGPPQVGTVALGALAAVLSDLRSRAGDHAPSDIPPTEEVADDQTTAADEPAVAGSQRPTPERRDPGRSGVGAGGPAPGSRGRPARRGARGGRP</sequence>
<feature type="compositionally biased region" description="Basic residues" evidence="1">
    <location>
        <begin position="129"/>
        <end position="140"/>
    </location>
</feature>
<reference evidence="3" key="1">
    <citation type="submission" date="2018-05" db="EMBL/GenBank/DDBJ databases">
        <title>Azospirillum thermophila sp. nov., a novel isolated from hot spring.</title>
        <authorList>
            <person name="Zhao Z."/>
        </authorList>
    </citation>
    <scope>NUCLEOTIDE SEQUENCE [LARGE SCALE GENOMIC DNA]</scope>
    <source>
        <strain evidence="3">CFH 70021</strain>
    </source>
</reference>
<name>A0A2S2CLQ9_9PROT</name>
<organism evidence="2 3">
    <name type="scientific">Azospirillum thermophilum</name>
    <dbReference type="NCBI Taxonomy" id="2202148"/>
    <lineage>
        <taxon>Bacteria</taxon>
        <taxon>Pseudomonadati</taxon>
        <taxon>Pseudomonadota</taxon>
        <taxon>Alphaproteobacteria</taxon>
        <taxon>Rhodospirillales</taxon>
        <taxon>Azospirillaceae</taxon>
        <taxon>Azospirillum</taxon>
    </lineage>
</organism>
<dbReference type="KEGG" id="azz:DEW08_03470"/>
<dbReference type="EMBL" id="CP029352">
    <property type="protein sequence ID" value="AWK85359.1"/>
    <property type="molecule type" value="Genomic_DNA"/>
</dbReference>
<accession>A0A2S2CLQ9</accession>
<feature type="region of interest" description="Disordered" evidence="1">
    <location>
        <begin position="72"/>
        <end position="140"/>
    </location>
</feature>
<dbReference type="Proteomes" id="UP000245629">
    <property type="component" value="Chromosome 1"/>
</dbReference>
<evidence type="ECO:0000256" key="1">
    <source>
        <dbReference type="SAM" id="MobiDB-lite"/>
    </source>
</evidence>
<dbReference type="OrthoDB" id="8374637at2"/>
<dbReference type="AlphaFoldDB" id="A0A2S2CLQ9"/>
<proteinExistence type="predicted"/>
<gene>
    <name evidence="2" type="ORF">DEW08_03470</name>
</gene>
<evidence type="ECO:0000313" key="2">
    <source>
        <dbReference type="EMBL" id="AWK85359.1"/>
    </source>
</evidence>